<feature type="non-terminal residue" evidence="2">
    <location>
        <position position="255"/>
    </location>
</feature>
<dbReference type="EMBL" id="AGNL01006218">
    <property type="protein sequence ID" value="EJK72199.1"/>
    <property type="molecule type" value="Genomic_DNA"/>
</dbReference>
<dbReference type="AlphaFoldDB" id="K0T535"/>
<gene>
    <name evidence="2" type="ORF">THAOC_06292</name>
</gene>
<keyword evidence="3" id="KW-1185">Reference proteome</keyword>
<dbReference type="Proteomes" id="UP000266841">
    <property type="component" value="Unassembled WGS sequence"/>
</dbReference>
<feature type="compositionally biased region" description="Low complexity" evidence="1">
    <location>
        <begin position="161"/>
        <end position="172"/>
    </location>
</feature>
<feature type="compositionally biased region" description="Basic and acidic residues" evidence="1">
    <location>
        <begin position="45"/>
        <end position="56"/>
    </location>
</feature>
<proteinExistence type="predicted"/>
<name>K0T535_THAOC</name>
<feature type="compositionally biased region" description="Low complexity" evidence="1">
    <location>
        <begin position="70"/>
        <end position="91"/>
    </location>
</feature>
<reference evidence="2 3" key="1">
    <citation type="journal article" date="2012" name="Genome Biol.">
        <title>Genome and low-iron response of an oceanic diatom adapted to chronic iron limitation.</title>
        <authorList>
            <person name="Lommer M."/>
            <person name="Specht M."/>
            <person name="Roy A.S."/>
            <person name="Kraemer L."/>
            <person name="Andreson R."/>
            <person name="Gutowska M.A."/>
            <person name="Wolf J."/>
            <person name="Bergner S.V."/>
            <person name="Schilhabel M.B."/>
            <person name="Klostermeier U.C."/>
            <person name="Beiko R.G."/>
            <person name="Rosenstiel P."/>
            <person name="Hippler M."/>
            <person name="Laroche J."/>
        </authorList>
    </citation>
    <scope>NUCLEOTIDE SEQUENCE [LARGE SCALE GENOMIC DNA]</scope>
    <source>
        <strain evidence="2 3">CCMP1005</strain>
    </source>
</reference>
<evidence type="ECO:0000313" key="3">
    <source>
        <dbReference type="Proteomes" id="UP000266841"/>
    </source>
</evidence>
<feature type="compositionally biased region" description="Basic and acidic residues" evidence="1">
    <location>
        <begin position="13"/>
        <end position="29"/>
    </location>
</feature>
<feature type="compositionally biased region" description="Basic residues" evidence="1">
    <location>
        <begin position="34"/>
        <end position="44"/>
    </location>
</feature>
<feature type="compositionally biased region" description="Low complexity" evidence="1">
    <location>
        <begin position="98"/>
        <end position="109"/>
    </location>
</feature>
<protein>
    <submittedName>
        <fullName evidence="2">Uncharacterized protein</fullName>
    </submittedName>
</protein>
<sequence>MVMARRLSARHGFGRDGQRPYPRCKEVKVPPHCFRNKSAPKHGRGKPEREKGEQDGGRSIQVGEGSAMNPAAAFAEGGFPAAAAATDGAATSDDDDGASTASASCSSEGNATQDADEDESTADGTREGAPAGGRAVPSRGQPDLDLQREASAGTAGGANGGSSASDVVSGSDFTTDDGGEDGNRGCYAAKDTMGSYESATASERSGGPALLPSASRRSFYPPAPSDRQMRFMEEQLDAMDSEMSELSFGTAGAWG</sequence>
<comment type="caution">
    <text evidence="2">The sequence shown here is derived from an EMBL/GenBank/DDBJ whole genome shotgun (WGS) entry which is preliminary data.</text>
</comment>
<evidence type="ECO:0000256" key="1">
    <source>
        <dbReference type="SAM" id="MobiDB-lite"/>
    </source>
</evidence>
<evidence type="ECO:0000313" key="2">
    <source>
        <dbReference type="EMBL" id="EJK72199.1"/>
    </source>
</evidence>
<accession>K0T535</accession>
<organism evidence="2 3">
    <name type="scientific">Thalassiosira oceanica</name>
    <name type="common">Marine diatom</name>
    <dbReference type="NCBI Taxonomy" id="159749"/>
    <lineage>
        <taxon>Eukaryota</taxon>
        <taxon>Sar</taxon>
        <taxon>Stramenopiles</taxon>
        <taxon>Ochrophyta</taxon>
        <taxon>Bacillariophyta</taxon>
        <taxon>Coscinodiscophyceae</taxon>
        <taxon>Thalassiosirophycidae</taxon>
        <taxon>Thalassiosirales</taxon>
        <taxon>Thalassiosiraceae</taxon>
        <taxon>Thalassiosira</taxon>
    </lineage>
</organism>
<feature type="region of interest" description="Disordered" evidence="1">
    <location>
        <begin position="1"/>
        <end position="228"/>
    </location>
</feature>